<dbReference type="Proteomes" id="UP001152320">
    <property type="component" value="Chromosome 9"/>
</dbReference>
<dbReference type="AlphaFoldDB" id="A0A9Q1BY46"/>
<organism evidence="1 2">
    <name type="scientific">Holothuria leucospilota</name>
    <name type="common">Black long sea cucumber</name>
    <name type="synonym">Mertensiothuria leucospilota</name>
    <dbReference type="NCBI Taxonomy" id="206669"/>
    <lineage>
        <taxon>Eukaryota</taxon>
        <taxon>Metazoa</taxon>
        <taxon>Echinodermata</taxon>
        <taxon>Eleutherozoa</taxon>
        <taxon>Echinozoa</taxon>
        <taxon>Holothuroidea</taxon>
        <taxon>Aspidochirotacea</taxon>
        <taxon>Aspidochirotida</taxon>
        <taxon>Holothuriidae</taxon>
        <taxon>Holothuria</taxon>
    </lineage>
</organism>
<evidence type="ECO:0000313" key="2">
    <source>
        <dbReference type="Proteomes" id="UP001152320"/>
    </source>
</evidence>
<proteinExistence type="predicted"/>
<evidence type="ECO:0000313" key="1">
    <source>
        <dbReference type="EMBL" id="KAJ8035538.1"/>
    </source>
</evidence>
<gene>
    <name evidence="1" type="ORF">HOLleu_19250</name>
</gene>
<comment type="caution">
    <text evidence="1">The sequence shown here is derived from an EMBL/GenBank/DDBJ whole genome shotgun (WGS) entry which is preliminary data.</text>
</comment>
<reference evidence="1" key="1">
    <citation type="submission" date="2021-10" db="EMBL/GenBank/DDBJ databases">
        <title>Tropical sea cucumber genome reveals ecological adaptation and Cuvierian tubules defense mechanism.</title>
        <authorList>
            <person name="Chen T."/>
        </authorList>
    </citation>
    <scope>NUCLEOTIDE SEQUENCE</scope>
    <source>
        <strain evidence="1">Nanhai2018</strain>
        <tissue evidence="1">Muscle</tissue>
    </source>
</reference>
<name>A0A9Q1BY46_HOLLE</name>
<accession>A0A9Q1BY46</accession>
<keyword evidence="2" id="KW-1185">Reference proteome</keyword>
<protein>
    <submittedName>
        <fullName evidence="1">Uncharacterized protein</fullName>
    </submittedName>
</protein>
<dbReference type="EMBL" id="JAIZAY010000009">
    <property type="protein sequence ID" value="KAJ8035538.1"/>
    <property type="molecule type" value="Genomic_DNA"/>
</dbReference>
<sequence length="52" mass="6103">MANKMPSNSFYNRTHAWEHWGIRRALNRPLQSISSGCFHKATELSMQPWSIQ</sequence>